<protein>
    <submittedName>
        <fullName evidence="2">Uncharacterized protein</fullName>
    </submittedName>
</protein>
<gene>
    <name evidence="2" type="ORF">BU24DRAFT_466419</name>
</gene>
<feature type="chain" id="PRO_5025643667" evidence="1">
    <location>
        <begin position="20"/>
        <end position="51"/>
    </location>
</feature>
<evidence type="ECO:0000313" key="3">
    <source>
        <dbReference type="Proteomes" id="UP000799778"/>
    </source>
</evidence>
<dbReference type="RefSeq" id="XP_033380079.1">
    <property type="nucleotide sequence ID" value="XM_033532361.1"/>
</dbReference>
<dbReference type="GeneID" id="54289758"/>
<evidence type="ECO:0000313" key="2">
    <source>
        <dbReference type="EMBL" id="KAF2011740.1"/>
    </source>
</evidence>
<keyword evidence="3" id="KW-1185">Reference proteome</keyword>
<dbReference type="EMBL" id="ML978074">
    <property type="protein sequence ID" value="KAF2011740.1"/>
    <property type="molecule type" value="Genomic_DNA"/>
</dbReference>
<organism evidence="2 3">
    <name type="scientific">Aaosphaeria arxii CBS 175.79</name>
    <dbReference type="NCBI Taxonomy" id="1450172"/>
    <lineage>
        <taxon>Eukaryota</taxon>
        <taxon>Fungi</taxon>
        <taxon>Dikarya</taxon>
        <taxon>Ascomycota</taxon>
        <taxon>Pezizomycotina</taxon>
        <taxon>Dothideomycetes</taxon>
        <taxon>Pleosporomycetidae</taxon>
        <taxon>Pleosporales</taxon>
        <taxon>Pleosporales incertae sedis</taxon>
        <taxon>Aaosphaeria</taxon>
    </lineage>
</organism>
<sequence length="51" mass="5184">MKFTAIIAAVVSMAAFAIAAPVPAVDEVAARQDHGMCVKGVAGQITQIPNC</sequence>
<dbReference type="AlphaFoldDB" id="A0A6A5XFN1"/>
<keyword evidence="1" id="KW-0732">Signal</keyword>
<evidence type="ECO:0000256" key="1">
    <source>
        <dbReference type="SAM" id="SignalP"/>
    </source>
</evidence>
<name>A0A6A5XFN1_9PLEO</name>
<reference evidence="2" key="1">
    <citation type="journal article" date="2020" name="Stud. Mycol.">
        <title>101 Dothideomycetes genomes: a test case for predicting lifestyles and emergence of pathogens.</title>
        <authorList>
            <person name="Haridas S."/>
            <person name="Albert R."/>
            <person name="Binder M."/>
            <person name="Bloem J."/>
            <person name="Labutti K."/>
            <person name="Salamov A."/>
            <person name="Andreopoulos B."/>
            <person name="Baker S."/>
            <person name="Barry K."/>
            <person name="Bills G."/>
            <person name="Bluhm B."/>
            <person name="Cannon C."/>
            <person name="Castanera R."/>
            <person name="Culley D."/>
            <person name="Daum C."/>
            <person name="Ezra D."/>
            <person name="Gonzalez J."/>
            <person name="Henrissat B."/>
            <person name="Kuo A."/>
            <person name="Liang C."/>
            <person name="Lipzen A."/>
            <person name="Lutzoni F."/>
            <person name="Magnuson J."/>
            <person name="Mondo S."/>
            <person name="Nolan M."/>
            <person name="Ohm R."/>
            <person name="Pangilinan J."/>
            <person name="Park H.-J."/>
            <person name="Ramirez L."/>
            <person name="Alfaro M."/>
            <person name="Sun H."/>
            <person name="Tritt A."/>
            <person name="Yoshinaga Y."/>
            <person name="Zwiers L.-H."/>
            <person name="Turgeon B."/>
            <person name="Goodwin S."/>
            <person name="Spatafora J."/>
            <person name="Crous P."/>
            <person name="Grigoriev I."/>
        </authorList>
    </citation>
    <scope>NUCLEOTIDE SEQUENCE</scope>
    <source>
        <strain evidence="2">CBS 175.79</strain>
    </source>
</reference>
<accession>A0A6A5XFN1</accession>
<proteinExistence type="predicted"/>
<feature type="signal peptide" evidence="1">
    <location>
        <begin position="1"/>
        <end position="19"/>
    </location>
</feature>
<dbReference type="Proteomes" id="UP000799778">
    <property type="component" value="Unassembled WGS sequence"/>
</dbReference>